<dbReference type="Pfam" id="PF14479">
    <property type="entry name" value="HeLo"/>
    <property type="match status" value="1"/>
</dbReference>
<proteinExistence type="predicted"/>
<dbReference type="InterPro" id="IPR002110">
    <property type="entry name" value="Ankyrin_rpt"/>
</dbReference>
<reference evidence="6" key="1">
    <citation type="journal article" date="2021" name="IMA Fungus">
        <title>Genomic characterization of three marine fungi, including Emericellopsis atlantica sp. nov. with signatures of a generalist lifestyle and marine biomass degradation.</title>
        <authorList>
            <person name="Hagestad O.C."/>
            <person name="Hou L."/>
            <person name="Andersen J.H."/>
            <person name="Hansen E.H."/>
            <person name="Altermark B."/>
            <person name="Li C."/>
            <person name="Kuhnert E."/>
            <person name="Cox R.J."/>
            <person name="Crous P.W."/>
            <person name="Spatafora J.W."/>
            <person name="Lail K."/>
            <person name="Amirebrahimi M."/>
            <person name="Lipzen A."/>
            <person name="Pangilinan J."/>
            <person name="Andreopoulos W."/>
            <person name="Hayes R.D."/>
            <person name="Ng V."/>
            <person name="Grigoriev I.V."/>
            <person name="Jackson S.A."/>
            <person name="Sutton T.D.S."/>
            <person name="Dobson A.D.W."/>
            <person name="Rama T."/>
        </authorList>
    </citation>
    <scope>NUCLEOTIDE SEQUENCE</scope>
    <source>
        <strain evidence="6">TRa018bII</strain>
    </source>
</reference>
<keyword evidence="1" id="KW-0677">Repeat</keyword>
<dbReference type="EMBL" id="MU251917">
    <property type="protein sequence ID" value="KAG9228536.1"/>
    <property type="molecule type" value="Genomic_DNA"/>
</dbReference>
<comment type="caution">
    <text evidence="6">The sequence shown here is derived from an EMBL/GenBank/DDBJ whole genome shotgun (WGS) entry which is preliminary data.</text>
</comment>
<dbReference type="Gene3D" id="1.25.40.20">
    <property type="entry name" value="Ankyrin repeat-containing domain"/>
    <property type="match status" value="6"/>
</dbReference>
<feature type="repeat" description="ANK" evidence="3">
    <location>
        <begin position="815"/>
        <end position="835"/>
    </location>
</feature>
<dbReference type="Pfam" id="PF00023">
    <property type="entry name" value="Ank"/>
    <property type="match status" value="4"/>
</dbReference>
<feature type="repeat" description="ANK" evidence="3">
    <location>
        <begin position="747"/>
        <end position="779"/>
    </location>
</feature>
<dbReference type="Gene3D" id="1.20.120.1020">
    <property type="entry name" value="Prion-inhibition and propagation, HeLo domain"/>
    <property type="match status" value="1"/>
</dbReference>
<feature type="domain" description="Prion-inhibition and propagation HeLo" evidence="4">
    <location>
        <begin position="5"/>
        <end position="170"/>
    </location>
</feature>
<dbReference type="InterPro" id="IPR027417">
    <property type="entry name" value="P-loop_NTPase"/>
</dbReference>
<feature type="repeat" description="ANK" evidence="3">
    <location>
        <begin position="1005"/>
        <end position="1037"/>
    </location>
</feature>
<dbReference type="InterPro" id="IPR036770">
    <property type="entry name" value="Ankyrin_rpt-contain_sf"/>
</dbReference>
<feature type="repeat" description="ANK" evidence="3">
    <location>
        <begin position="964"/>
        <end position="991"/>
    </location>
</feature>
<dbReference type="SUPFAM" id="SSF52540">
    <property type="entry name" value="P-loop containing nucleoside triphosphate hydrolases"/>
    <property type="match status" value="1"/>
</dbReference>
<dbReference type="PANTHER" id="PTHR24173:SF74">
    <property type="entry name" value="ANKYRIN REPEAT DOMAIN-CONTAINING PROTEIN 16"/>
    <property type="match status" value="1"/>
</dbReference>
<evidence type="ECO:0000313" key="7">
    <source>
        <dbReference type="Proteomes" id="UP000824998"/>
    </source>
</evidence>
<keyword evidence="7" id="KW-1185">Reference proteome</keyword>
<feature type="repeat" description="ANK" evidence="3">
    <location>
        <begin position="861"/>
        <end position="881"/>
    </location>
</feature>
<organism evidence="6 7">
    <name type="scientific">Amylocarpus encephaloides</name>
    <dbReference type="NCBI Taxonomy" id="45428"/>
    <lineage>
        <taxon>Eukaryota</taxon>
        <taxon>Fungi</taxon>
        <taxon>Dikarya</taxon>
        <taxon>Ascomycota</taxon>
        <taxon>Pezizomycotina</taxon>
        <taxon>Leotiomycetes</taxon>
        <taxon>Helotiales</taxon>
        <taxon>Helotiales incertae sedis</taxon>
        <taxon>Amylocarpus</taxon>
    </lineage>
</organism>
<dbReference type="InterPro" id="IPR038305">
    <property type="entry name" value="HeLo_sf"/>
</dbReference>
<evidence type="ECO:0000259" key="4">
    <source>
        <dbReference type="Pfam" id="PF14479"/>
    </source>
</evidence>
<keyword evidence="2 3" id="KW-0040">ANK repeat</keyword>
<feature type="repeat" description="ANK" evidence="3">
    <location>
        <begin position="931"/>
        <end position="963"/>
    </location>
</feature>
<evidence type="ECO:0000256" key="3">
    <source>
        <dbReference type="PROSITE-ProRule" id="PRU00023"/>
    </source>
</evidence>
<dbReference type="InterPro" id="IPR056884">
    <property type="entry name" value="NPHP3-like_N"/>
</dbReference>
<feature type="repeat" description="ANK" evidence="3">
    <location>
        <begin position="838"/>
        <end position="858"/>
    </location>
</feature>
<dbReference type="PANTHER" id="PTHR24173">
    <property type="entry name" value="ANKYRIN REPEAT CONTAINING"/>
    <property type="match status" value="1"/>
</dbReference>
<dbReference type="PRINTS" id="PR01415">
    <property type="entry name" value="ANKYRIN"/>
</dbReference>
<feature type="repeat" description="ANK" evidence="3">
    <location>
        <begin position="780"/>
        <end position="812"/>
    </location>
</feature>
<evidence type="ECO:0000256" key="1">
    <source>
        <dbReference type="ARBA" id="ARBA00022737"/>
    </source>
</evidence>
<dbReference type="OrthoDB" id="3536807at2759"/>
<accession>A0A9P7Y860</accession>
<dbReference type="Gene3D" id="3.40.50.300">
    <property type="entry name" value="P-loop containing nucleotide triphosphate hydrolases"/>
    <property type="match status" value="1"/>
</dbReference>
<evidence type="ECO:0000256" key="2">
    <source>
        <dbReference type="ARBA" id="ARBA00023043"/>
    </source>
</evidence>
<sequence length="1212" mass="136079">MEPIGLAVGVVGLAGLFSTCLEVIDKVDSYKGFGVESRSINAQLEADKLLFTKWAQDVGIDKVKSHNDYQSQLDNPQTNLIVQKILSSIQEIFCKTEDTVSNLQPVVEAGPTSFPNGIHFLNTRQKSQNPKGAMSMRSRIGWSLKSKANFLCQVQQFGALVQRLYSLVPPDGLAGRVNVHRGTKGNDLSLKNDRATWFSDSQRLLIEMEKQVERKISTPPIGRPAFLDWTSPDFPSGTAKILWINGPAGHGKTIICARVVQYLSTILEHPLGYYFCSSESETRRDPLTIIRSWISQVISRHRDTFELVCSRWETKDGRNASQTDIVELFKTIVQHTPYCTFVVDGLDECAWVEEKWKSNDDDSLISFFESIKRAVTNTTTRILILSRDEPEIRYGFRTILASDSYQGLNEYQIRPDDVRTDAMLFSRSIVDEKLTHKSETVKRELSQRMVDRCDGMFLWVKMLEEHLRSWKNKKQLEVTIDQAPTALDHLYDRHWMKISHLPDKDKHRAFSILRWTAFGLRPLTILEITEALLIMDDDSCEDLSDYISNEILAPCGSLLEAQRVEPGQDLGLTTIRLAHFSNGLLITNERLRASSEAFQSNILAKLCLRYLNFRMVWQESLEIQSHLDRRPFRDYASGSWHHHTRESGSNYEEVVKLTNALFSSNNGNWEPWKKWFDTNDDKSKMPESQREITSTNRLFYASLLGLRDTIIYLLDEEKIDVNHVDDQALIVKLLLKKGADVTVANREGWTPLNSASYSGHVDVVKLLLEKGADMTVTSQSGWTPLNSASNRGHVDLVKLLLEKGADMTFTSRNGGHVDIVKLLLEKGADVTVTNNDGGYVDVVKLLLEKGADVTVTNNDGGYVDVVKLLLEKGADVTATNNDGGHVDVVKLLLEKGADMTVTNNNGWAPLNSASNSGHVDVGADMTVTSQNGWTPLNSASNRGHVDVVKLLLERGADITVTNNDGWTALNLASNSGHVDVVKLLLEKGADLLLDMGTDVTVATPDGRTPLSWAARKGREAVMRLLLENGAEPKSKDTMNRTPLWWASRHKNGPVKLLLDVDYVDVDAKDRYNSTALSIAARMGCRDVVSLLLTRSRGLNIKDNFGRTPLWWARRTEHPDIADLLLEKYKENGIIVQEDEVPIATNSALTNEDSRYCDVCILGISDKDSYYYCKICCKGDFNICEDCFVMKAHCLDESHTLTKEIAQVELRDT</sequence>
<dbReference type="PROSITE" id="PS50297">
    <property type="entry name" value="ANK_REP_REGION"/>
    <property type="match status" value="5"/>
</dbReference>
<gene>
    <name evidence="6" type="ORF">BJ875DRAFT_508450</name>
</gene>
<dbReference type="Pfam" id="PF13637">
    <property type="entry name" value="Ank_4"/>
    <property type="match status" value="1"/>
</dbReference>
<dbReference type="Pfam" id="PF12796">
    <property type="entry name" value="Ank_2"/>
    <property type="match status" value="3"/>
</dbReference>
<dbReference type="AlphaFoldDB" id="A0A9P7Y860"/>
<dbReference type="InterPro" id="IPR029498">
    <property type="entry name" value="HeLo_dom"/>
</dbReference>
<name>A0A9P7Y860_9HELO</name>
<dbReference type="Proteomes" id="UP000824998">
    <property type="component" value="Unassembled WGS sequence"/>
</dbReference>
<feature type="repeat" description="ANK" evidence="3">
    <location>
        <begin position="1071"/>
        <end position="1103"/>
    </location>
</feature>
<dbReference type="Pfam" id="PF24883">
    <property type="entry name" value="NPHP3_N"/>
    <property type="match status" value="1"/>
</dbReference>
<dbReference type="SMART" id="SM00248">
    <property type="entry name" value="ANK"/>
    <property type="match status" value="11"/>
</dbReference>
<feature type="domain" description="Nephrocystin 3-like N-terminal" evidence="5">
    <location>
        <begin position="223"/>
        <end position="387"/>
    </location>
</feature>
<feature type="repeat" description="ANK" evidence="3">
    <location>
        <begin position="884"/>
        <end position="904"/>
    </location>
</feature>
<protein>
    <submittedName>
        <fullName evidence="6">Ankyrin</fullName>
    </submittedName>
</protein>
<dbReference type="SUPFAM" id="SSF48403">
    <property type="entry name" value="Ankyrin repeat"/>
    <property type="match status" value="2"/>
</dbReference>
<evidence type="ECO:0000313" key="6">
    <source>
        <dbReference type="EMBL" id="KAG9228536.1"/>
    </source>
</evidence>
<evidence type="ECO:0000259" key="5">
    <source>
        <dbReference type="Pfam" id="PF24883"/>
    </source>
</evidence>
<dbReference type="PROSITE" id="PS50088">
    <property type="entry name" value="ANK_REPEAT"/>
    <property type="match status" value="10"/>
</dbReference>